<comment type="subcellular location">
    <subcellularLocation>
        <location evidence="2">Cell projection</location>
    </subcellularLocation>
    <subcellularLocation>
        <location evidence="1">Cytoplasm</location>
        <location evidence="1">Cytoskeleton</location>
    </subcellularLocation>
</comment>
<dbReference type="GO" id="GO:0031514">
    <property type="term" value="C:motile cilium"/>
    <property type="evidence" value="ECO:0007669"/>
    <property type="project" value="TreeGrafter"/>
</dbReference>
<keyword evidence="5" id="KW-0966">Cell projection</keyword>
<dbReference type="Ensembl" id="ENSEBUT00000010445.1">
    <property type="protein sequence ID" value="ENSEBUP00000009912.1"/>
    <property type="gene ID" value="ENSEBUG00000006341.1"/>
</dbReference>
<reference evidence="8" key="1">
    <citation type="submission" date="2025-05" db="UniProtKB">
        <authorList>
            <consortium name="Ensembl"/>
        </authorList>
    </citation>
    <scope>IDENTIFICATION</scope>
</reference>
<organism evidence="8 9">
    <name type="scientific">Eptatretus burgeri</name>
    <name type="common">Inshore hagfish</name>
    <dbReference type="NCBI Taxonomy" id="7764"/>
    <lineage>
        <taxon>Eukaryota</taxon>
        <taxon>Metazoa</taxon>
        <taxon>Chordata</taxon>
        <taxon>Craniata</taxon>
        <taxon>Vertebrata</taxon>
        <taxon>Cyclostomata</taxon>
        <taxon>Myxini</taxon>
        <taxon>Myxiniformes</taxon>
        <taxon>Myxinidae</taxon>
        <taxon>Eptatretinae</taxon>
        <taxon>Eptatretus</taxon>
    </lineage>
</organism>
<accession>A0A8C4Q516</accession>
<evidence type="ECO:0000256" key="4">
    <source>
        <dbReference type="ARBA" id="ARBA00023212"/>
    </source>
</evidence>
<protein>
    <submittedName>
        <fullName evidence="8">Uncharacterized protein</fullName>
    </submittedName>
</protein>
<evidence type="ECO:0000313" key="8">
    <source>
        <dbReference type="Ensembl" id="ENSEBUP00000009899.1"/>
    </source>
</evidence>
<dbReference type="GeneTree" id="ENSGT00730000111263"/>
<evidence type="ECO:0000256" key="6">
    <source>
        <dbReference type="SAM" id="Coils"/>
    </source>
</evidence>
<evidence type="ECO:0000256" key="5">
    <source>
        <dbReference type="ARBA" id="ARBA00023273"/>
    </source>
</evidence>
<keyword evidence="9" id="KW-1185">Reference proteome</keyword>
<dbReference type="GO" id="GO:0044782">
    <property type="term" value="P:cilium organization"/>
    <property type="evidence" value="ECO:0007669"/>
    <property type="project" value="TreeGrafter"/>
</dbReference>
<evidence type="ECO:0000256" key="2">
    <source>
        <dbReference type="ARBA" id="ARBA00004316"/>
    </source>
</evidence>
<feature type="coiled-coil region" evidence="6">
    <location>
        <begin position="255"/>
        <end position="286"/>
    </location>
</feature>
<keyword evidence="4" id="KW-0206">Cytoskeleton</keyword>
<evidence type="ECO:0000256" key="3">
    <source>
        <dbReference type="ARBA" id="ARBA00022490"/>
    </source>
</evidence>
<sequence>MEAQVDNVHLASVLRTSLNPASVLRVTVILEDSLDQLSIIGALMENGLDPLPNKGGEDDHPSMGFRSKPTSLGNTNVPMNRTRFVSCGLSRLQQSSALKKRKADRQYLWDVLEETRHELEIRGSFENLQRAFKDDKDSKHAFCETLSWEEEEEAKQSIKQLKLEVMTMNQSTEKEVQEYHEVIAELKDQLQNLRTWTTTRSKYMQRRLELQIDEQRRWSLKLENEIRQNSENLQEEITQEMISSLDVQSFLTHKYAELEDKLEHWMERYDNDIEDKQQEMNNIKITRANDRTKIQELTKKYMEYESVIIKHELMKEAERKMKEREELEFKSIIKSPRLNGAFPSPEASIFTTARNHDSWTKLSPDRAVPNGALPSHEASSLTRASNHDLWTKLSPFPWPN</sequence>
<keyword evidence="6" id="KW-0175">Coiled coil</keyword>
<dbReference type="Proteomes" id="UP000694388">
    <property type="component" value="Unplaced"/>
</dbReference>
<feature type="coiled-coil region" evidence="6">
    <location>
        <begin position="151"/>
        <end position="189"/>
    </location>
</feature>
<dbReference type="InterPro" id="IPR042618">
    <property type="entry name" value="IQCG"/>
</dbReference>
<dbReference type="AlphaFoldDB" id="A0A8C4Q516"/>
<name>A0A8C4Q516_EPTBU</name>
<evidence type="ECO:0000313" key="9">
    <source>
        <dbReference type="Proteomes" id="UP000694388"/>
    </source>
</evidence>
<dbReference type="Ensembl" id="ENSEBUT00000010432.1">
    <property type="protein sequence ID" value="ENSEBUP00000009899.1"/>
    <property type="gene ID" value="ENSEBUG00000006341.1"/>
</dbReference>
<evidence type="ECO:0000256" key="1">
    <source>
        <dbReference type="ARBA" id="ARBA00004245"/>
    </source>
</evidence>
<dbReference type="PANTHER" id="PTHR14871:SF1">
    <property type="entry name" value="DYNEIN REGULATORY COMPLEX PROTEIN 9"/>
    <property type="match status" value="1"/>
</dbReference>
<dbReference type="GO" id="GO:0005737">
    <property type="term" value="C:cytoplasm"/>
    <property type="evidence" value="ECO:0007669"/>
    <property type="project" value="TreeGrafter"/>
</dbReference>
<evidence type="ECO:0000256" key="7">
    <source>
        <dbReference type="SAM" id="MobiDB-lite"/>
    </source>
</evidence>
<proteinExistence type="predicted"/>
<feature type="region of interest" description="Disordered" evidence="7">
    <location>
        <begin position="360"/>
        <end position="384"/>
    </location>
</feature>
<dbReference type="GO" id="GO:0005856">
    <property type="term" value="C:cytoskeleton"/>
    <property type="evidence" value="ECO:0007669"/>
    <property type="project" value="UniProtKB-SubCell"/>
</dbReference>
<dbReference type="PANTHER" id="PTHR14871">
    <property type="entry name" value="DYNEIN REGULATORY COMPLEX PROTEIN 9"/>
    <property type="match status" value="1"/>
</dbReference>
<keyword evidence="3" id="KW-0963">Cytoplasm</keyword>